<dbReference type="CDD" id="cd00038">
    <property type="entry name" value="CAP_ED"/>
    <property type="match status" value="1"/>
</dbReference>
<dbReference type="Pfam" id="PF00027">
    <property type="entry name" value="cNMP_binding"/>
    <property type="match status" value="1"/>
</dbReference>
<evidence type="ECO:0000313" key="3">
    <source>
        <dbReference type="Proteomes" id="UP000033423"/>
    </source>
</evidence>
<accession>A0A0F3GLB3</accession>
<name>A0A0F3GLB3_9BACT</name>
<comment type="caution">
    <text evidence="2">The sequence shown here is derived from an EMBL/GenBank/DDBJ whole genome shotgun (WGS) entry which is preliminary data.</text>
</comment>
<dbReference type="Proteomes" id="UP000033423">
    <property type="component" value="Unassembled WGS sequence"/>
</dbReference>
<evidence type="ECO:0000259" key="1">
    <source>
        <dbReference type="PROSITE" id="PS50042"/>
    </source>
</evidence>
<dbReference type="SMART" id="SM00100">
    <property type="entry name" value="cNMP"/>
    <property type="match status" value="1"/>
</dbReference>
<dbReference type="SUPFAM" id="SSF51206">
    <property type="entry name" value="cAMP-binding domain-like"/>
    <property type="match status" value="1"/>
</dbReference>
<dbReference type="AlphaFoldDB" id="A0A0F3GLB3"/>
<evidence type="ECO:0000313" key="2">
    <source>
        <dbReference type="EMBL" id="KJU82622.1"/>
    </source>
</evidence>
<dbReference type="Gene3D" id="2.60.120.10">
    <property type="entry name" value="Jelly Rolls"/>
    <property type="match status" value="1"/>
</dbReference>
<protein>
    <submittedName>
        <fullName evidence="2">Cyclic nucleotide-binding protein</fullName>
    </submittedName>
</protein>
<gene>
    <name evidence="2" type="ORF">MBAV_005182</name>
</gene>
<dbReference type="PANTHER" id="PTHR24567:SF68">
    <property type="entry name" value="DNA-BINDING TRANSCRIPTIONAL DUAL REGULATOR CRP"/>
    <property type="match status" value="1"/>
</dbReference>
<sequence>MEMTNLTKILEVLKNADIQWLMSVGIEINVNTGETVIKEGSYIENIYIVLEGELGVYLSSSGGKKISTVGVGEIVGEMSYLEDKITTASVVAQENSVLIAIPRELLDVKVEEESAFGKRLYKGLAISLSQRLRSILEHMDYILKMLDKAKDWSDKTNSKA</sequence>
<organism evidence="2 3">
    <name type="scientific">Candidatus Magnetobacterium bavaricum</name>
    <dbReference type="NCBI Taxonomy" id="29290"/>
    <lineage>
        <taxon>Bacteria</taxon>
        <taxon>Pseudomonadati</taxon>
        <taxon>Nitrospirota</taxon>
        <taxon>Thermodesulfovibrionia</taxon>
        <taxon>Thermodesulfovibrionales</taxon>
        <taxon>Candidatus Magnetobacteriaceae</taxon>
        <taxon>Candidatus Magnetobacterium</taxon>
    </lineage>
</organism>
<proteinExistence type="predicted"/>
<dbReference type="InterPro" id="IPR000595">
    <property type="entry name" value="cNMP-bd_dom"/>
</dbReference>
<dbReference type="PROSITE" id="PS50042">
    <property type="entry name" value="CNMP_BINDING_3"/>
    <property type="match status" value="1"/>
</dbReference>
<dbReference type="InterPro" id="IPR014710">
    <property type="entry name" value="RmlC-like_jellyroll"/>
</dbReference>
<dbReference type="InterPro" id="IPR050397">
    <property type="entry name" value="Env_Response_Regulators"/>
</dbReference>
<reference evidence="2 3" key="1">
    <citation type="submission" date="2015-02" db="EMBL/GenBank/DDBJ databases">
        <title>Single-cell genomics of uncultivated deep-branching MTB reveals a conserved set of magnetosome genes.</title>
        <authorList>
            <person name="Kolinko S."/>
            <person name="Richter M."/>
            <person name="Glockner F.O."/>
            <person name="Brachmann A."/>
            <person name="Schuler D."/>
        </authorList>
    </citation>
    <scope>NUCLEOTIDE SEQUENCE [LARGE SCALE GENOMIC DNA]</scope>
    <source>
        <strain evidence="2">TM-1</strain>
    </source>
</reference>
<dbReference type="GO" id="GO:0005829">
    <property type="term" value="C:cytosol"/>
    <property type="evidence" value="ECO:0007669"/>
    <property type="project" value="TreeGrafter"/>
</dbReference>
<dbReference type="InterPro" id="IPR018490">
    <property type="entry name" value="cNMP-bd_dom_sf"/>
</dbReference>
<keyword evidence="3" id="KW-1185">Reference proteome</keyword>
<dbReference type="GO" id="GO:0003700">
    <property type="term" value="F:DNA-binding transcription factor activity"/>
    <property type="evidence" value="ECO:0007669"/>
    <property type="project" value="TreeGrafter"/>
</dbReference>
<dbReference type="PANTHER" id="PTHR24567">
    <property type="entry name" value="CRP FAMILY TRANSCRIPTIONAL REGULATORY PROTEIN"/>
    <property type="match status" value="1"/>
</dbReference>
<dbReference type="EMBL" id="LACI01002238">
    <property type="protein sequence ID" value="KJU82622.1"/>
    <property type="molecule type" value="Genomic_DNA"/>
</dbReference>
<feature type="domain" description="Cyclic nucleotide-binding" evidence="1">
    <location>
        <begin position="1"/>
        <end position="127"/>
    </location>
</feature>